<dbReference type="Proteomes" id="UP000270296">
    <property type="component" value="Unassembled WGS sequence"/>
</dbReference>
<name>A0A183J955_9BILA</name>
<feature type="region of interest" description="Disordered" evidence="1">
    <location>
        <begin position="501"/>
        <end position="521"/>
    </location>
</feature>
<gene>
    <name evidence="2" type="ORF">SBAD_LOCUS12403</name>
</gene>
<dbReference type="OrthoDB" id="10020956at2759"/>
<protein>
    <submittedName>
        <fullName evidence="4">C2H2-type domain-containing protein</fullName>
    </submittedName>
</protein>
<evidence type="ECO:0000313" key="2">
    <source>
        <dbReference type="EMBL" id="VDP47987.1"/>
    </source>
</evidence>
<dbReference type="WBParaSite" id="SBAD_0001280901-mRNA-1">
    <property type="protein sequence ID" value="SBAD_0001280901-mRNA-1"/>
    <property type="gene ID" value="SBAD_0001280901"/>
</dbReference>
<organism evidence="4">
    <name type="scientific">Soboliphyme baturini</name>
    <dbReference type="NCBI Taxonomy" id="241478"/>
    <lineage>
        <taxon>Eukaryota</taxon>
        <taxon>Metazoa</taxon>
        <taxon>Ecdysozoa</taxon>
        <taxon>Nematoda</taxon>
        <taxon>Enoplea</taxon>
        <taxon>Dorylaimia</taxon>
        <taxon>Dioctophymatida</taxon>
        <taxon>Dioctophymatoidea</taxon>
        <taxon>Soboliphymatidae</taxon>
        <taxon>Soboliphyme</taxon>
    </lineage>
</organism>
<reference evidence="4" key="1">
    <citation type="submission" date="2016-06" db="UniProtKB">
        <authorList>
            <consortium name="WormBaseParasite"/>
        </authorList>
    </citation>
    <scope>IDENTIFICATION</scope>
</reference>
<dbReference type="EMBL" id="UZAM01017668">
    <property type="protein sequence ID" value="VDP47987.1"/>
    <property type="molecule type" value="Genomic_DNA"/>
</dbReference>
<reference evidence="2 3" key="2">
    <citation type="submission" date="2018-11" db="EMBL/GenBank/DDBJ databases">
        <authorList>
            <consortium name="Pathogen Informatics"/>
        </authorList>
    </citation>
    <scope>NUCLEOTIDE SEQUENCE [LARGE SCALE GENOMIC DNA]</scope>
</reference>
<sequence length="521" mass="57315">MVLIALTGHLPPNFAPLLREDHCLGQKQNSERCDSQVGGFHRSLESSFDDGLQLNRMPVCHVPLASSLACSTCRQLTMMFQNHLVMSHSRSFVTGYQETQPATDDRRTVGSTAWSTPASLSLSSSSYLWSANQNTVTEALVDDTVMECKTHGGDSQTSFGDRTAFCETCNKQFCNKFFLKIHKTNQYRDVHDQLAYSELCHPRPNASSTSVSYGKSMVLQEAVAESNNRGTLFPPLLPRFRTGVCEAQKNGSDHCYGNSMIASAEKTHSAVDVCSRGMLENRQVICSGFTSTAESGDAHTDCLQTAQRPRLGGVSWYDRAQMSCPTMSTLITHQYPDYVACEKSEELVREPSSTAVTPEESLSASVSVTNPSLLCNSTTQHGSSDRPRNDAKRLCEICRKLLCNKYFLRIHMLRMHGVTVEKSGLACGFAEASRETDQRCLKSASCHQRIEEKASNANSTSIASASAINSTKNSSTFKEVACLRRYLRNLRGIKREANRNVAGSVSTKNNQTGTGIGIDQR</sequence>
<evidence type="ECO:0000256" key="1">
    <source>
        <dbReference type="SAM" id="MobiDB-lite"/>
    </source>
</evidence>
<dbReference type="PANTHER" id="PTHR21190">
    <property type="entry name" value="GH10077P"/>
    <property type="match status" value="1"/>
</dbReference>
<dbReference type="AlphaFoldDB" id="A0A183J955"/>
<evidence type="ECO:0000313" key="4">
    <source>
        <dbReference type="WBParaSite" id="SBAD_0001280901-mRNA-1"/>
    </source>
</evidence>
<keyword evidence="3" id="KW-1185">Reference proteome</keyword>
<feature type="compositionally biased region" description="Polar residues" evidence="1">
    <location>
        <begin position="501"/>
        <end position="513"/>
    </location>
</feature>
<accession>A0A183J955</accession>
<evidence type="ECO:0000313" key="3">
    <source>
        <dbReference type="Proteomes" id="UP000270296"/>
    </source>
</evidence>
<dbReference type="PANTHER" id="PTHR21190:SF1">
    <property type="entry name" value="GH10077P"/>
    <property type="match status" value="1"/>
</dbReference>
<proteinExistence type="predicted"/>